<comment type="catalytic activity">
    <reaction evidence="1">
        <text>adenosylcob(III)inamide + ATP = adenosylcob(III)inamide phosphate + ADP + H(+)</text>
        <dbReference type="Rhea" id="RHEA:15769"/>
        <dbReference type="ChEBI" id="CHEBI:2480"/>
        <dbReference type="ChEBI" id="CHEBI:15378"/>
        <dbReference type="ChEBI" id="CHEBI:30616"/>
        <dbReference type="ChEBI" id="CHEBI:58502"/>
        <dbReference type="ChEBI" id="CHEBI:456216"/>
        <dbReference type="EC" id="2.7.1.156"/>
    </reaction>
</comment>
<comment type="catalytic activity">
    <reaction evidence="2">
        <text>adenosylcob(III)inamide phosphate + GTP + H(+) = adenosylcob(III)inamide-GDP + diphosphate</text>
        <dbReference type="Rhea" id="RHEA:22712"/>
        <dbReference type="ChEBI" id="CHEBI:15378"/>
        <dbReference type="ChEBI" id="CHEBI:33019"/>
        <dbReference type="ChEBI" id="CHEBI:37565"/>
        <dbReference type="ChEBI" id="CHEBI:58502"/>
        <dbReference type="ChEBI" id="CHEBI:60487"/>
        <dbReference type="EC" id="2.7.7.62"/>
    </reaction>
</comment>
<evidence type="ECO:0000256" key="5">
    <source>
        <dbReference type="ARBA" id="ARBA00004692"/>
    </source>
</evidence>
<evidence type="ECO:0000256" key="18">
    <source>
        <dbReference type="SAM" id="MobiDB-lite"/>
    </source>
</evidence>
<dbReference type="EC" id="2.7.7.62" evidence="9"/>
<comment type="pathway">
    <text evidence="5">Cofactor biosynthesis; adenosylcobalamin biosynthesis; adenosylcobalamin from cob(II)yrinate a,c-diamide: step 6/7.</text>
</comment>
<dbReference type="CDD" id="cd00544">
    <property type="entry name" value="CobU"/>
    <property type="match status" value="1"/>
</dbReference>
<evidence type="ECO:0000256" key="8">
    <source>
        <dbReference type="ARBA" id="ARBA00012016"/>
    </source>
</evidence>
<comment type="caution">
    <text evidence="19">The sequence shown here is derived from an EMBL/GenBank/DDBJ whole genome shotgun (WGS) entry which is preliminary data.</text>
</comment>
<comment type="similarity">
    <text evidence="7">Belongs to the CobU/CobP family.</text>
</comment>
<evidence type="ECO:0000256" key="13">
    <source>
        <dbReference type="ARBA" id="ARBA00022777"/>
    </source>
</evidence>
<evidence type="ECO:0000256" key="9">
    <source>
        <dbReference type="ARBA" id="ARBA00012523"/>
    </source>
</evidence>
<dbReference type="Pfam" id="PF02283">
    <property type="entry name" value="CobU"/>
    <property type="match status" value="1"/>
</dbReference>
<sequence length="212" mass="22422">MIAPRRTLVLGGTRSGKSRHAEDLLPADGPVCYVATARVDPDDAEWSARVETHRSRRPPEWETVETTDVAGIIRSGEDDLLLVDDLATWLSAVLDDAGAWEADALPPAVFRQVVELVEAVASSTARVVLVSAEVGLGVVPGTRAGRLFRDELGALNSALASVCDEVVLLVAGIPLRLKEPQAPRSSGSIDATGRIPTVGRQPSGPPPPGRWS</sequence>
<dbReference type="Gene3D" id="3.40.50.300">
    <property type="entry name" value="P-loop containing nucleotide triphosphate hydrolases"/>
    <property type="match status" value="1"/>
</dbReference>
<evidence type="ECO:0000313" key="19">
    <source>
        <dbReference type="EMBL" id="MCO1657110.1"/>
    </source>
</evidence>
<evidence type="ECO:0000313" key="20">
    <source>
        <dbReference type="Proteomes" id="UP001165283"/>
    </source>
</evidence>
<evidence type="ECO:0000256" key="10">
    <source>
        <dbReference type="ARBA" id="ARBA00022573"/>
    </source>
</evidence>
<accession>A0ABT1A2G2</accession>
<evidence type="ECO:0000256" key="4">
    <source>
        <dbReference type="ARBA" id="ARBA00003889"/>
    </source>
</evidence>
<keyword evidence="12" id="KW-0547">Nucleotide-binding</keyword>
<dbReference type="GO" id="GO:0008820">
    <property type="term" value="F:cobinamide phosphate guanylyltransferase activity"/>
    <property type="evidence" value="ECO:0007669"/>
    <property type="project" value="UniProtKB-EC"/>
</dbReference>
<dbReference type="SUPFAM" id="SSF52540">
    <property type="entry name" value="P-loop containing nucleoside triphosphate hydrolases"/>
    <property type="match status" value="1"/>
</dbReference>
<dbReference type="EMBL" id="JAGSOV010000039">
    <property type="protein sequence ID" value="MCO1657110.1"/>
    <property type="molecule type" value="Genomic_DNA"/>
</dbReference>
<evidence type="ECO:0000256" key="6">
    <source>
        <dbReference type="ARBA" id="ARBA00005159"/>
    </source>
</evidence>
<keyword evidence="15" id="KW-0342">GTP-binding</keyword>
<keyword evidence="10" id="KW-0169">Cobalamin biosynthesis</keyword>
<feature type="compositionally biased region" description="Pro residues" evidence="18">
    <location>
        <begin position="203"/>
        <end position="212"/>
    </location>
</feature>
<proteinExistence type="inferred from homology"/>
<dbReference type="InterPro" id="IPR027417">
    <property type="entry name" value="P-loop_NTPase"/>
</dbReference>
<evidence type="ECO:0000256" key="7">
    <source>
        <dbReference type="ARBA" id="ARBA00007490"/>
    </source>
</evidence>
<keyword evidence="19" id="KW-0548">Nucleotidyltransferase</keyword>
<dbReference type="PANTHER" id="PTHR34848:SF1">
    <property type="entry name" value="BIFUNCTIONAL ADENOSYLCOBALAMIN BIOSYNTHESIS PROTEIN COBU"/>
    <property type="match status" value="1"/>
</dbReference>
<evidence type="ECO:0000256" key="14">
    <source>
        <dbReference type="ARBA" id="ARBA00022840"/>
    </source>
</evidence>
<comment type="pathway">
    <text evidence="6">Cofactor biosynthesis; adenosylcobalamin biosynthesis; adenosylcobalamin from cob(II)yrinate a,c-diamide: step 5/7.</text>
</comment>
<organism evidence="19 20">
    <name type="scientific">Pseudonocardia humida</name>
    <dbReference type="NCBI Taxonomy" id="2800819"/>
    <lineage>
        <taxon>Bacteria</taxon>
        <taxon>Bacillati</taxon>
        <taxon>Actinomycetota</taxon>
        <taxon>Actinomycetes</taxon>
        <taxon>Pseudonocardiales</taxon>
        <taxon>Pseudonocardiaceae</taxon>
        <taxon>Pseudonocardia</taxon>
    </lineage>
</organism>
<name>A0ABT1A2G2_9PSEU</name>
<evidence type="ECO:0000256" key="1">
    <source>
        <dbReference type="ARBA" id="ARBA00000312"/>
    </source>
</evidence>
<comment type="function">
    <text evidence="4">Catalyzes ATP-dependent phosphorylation of adenosylcobinamide and addition of GMP to adenosylcobinamide phosphate.</text>
</comment>
<gene>
    <name evidence="19" type="primary">cobU</name>
    <name evidence="19" type="ORF">KDL28_18780</name>
</gene>
<evidence type="ECO:0000256" key="2">
    <source>
        <dbReference type="ARBA" id="ARBA00000711"/>
    </source>
</evidence>
<keyword evidence="13 19" id="KW-0418">Kinase</keyword>
<keyword evidence="14" id="KW-0067">ATP-binding</keyword>
<reference evidence="19" key="1">
    <citation type="submission" date="2021-04" db="EMBL/GenBank/DDBJ databases">
        <title>Pseudonocardia sp. nov., isolated from sandy soil of mangrove forest.</title>
        <authorList>
            <person name="Zan Z."/>
            <person name="Huang R."/>
            <person name="Liu W."/>
        </authorList>
    </citation>
    <scope>NUCLEOTIDE SEQUENCE</scope>
    <source>
        <strain evidence="19">S2-4</strain>
    </source>
</reference>
<evidence type="ECO:0000256" key="16">
    <source>
        <dbReference type="ARBA" id="ARBA00029570"/>
    </source>
</evidence>
<dbReference type="GO" id="GO:0043752">
    <property type="term" value="F:adenosylcobinamide kinase activity"/>
    <property type="evidence" value="ECO:0007669"/>
    <property type="project" value="UniProtKB-EC"/>
</dbReference>
<dbReference type="EC" id="2.7.1.156" evidence="8"/>
<dbReference type="PIRSF" id="PIRSF006135">
    <property type="entry name" value="CobU"/>
    <property type="match status" value="1"/>
</dbReference>
<keyword evidence="11 19" id="KW-0808">Transferase</keyword>
<dbReference type="InterPro" id="IPR003203">
    <property type="entry name" value="CobU/CobP"/>
</dbReference>
<evidence type="ECO:0000256" key="17">
    <source>
        <dbReference type="ARBA" id="ARBA00030571"/>
    </source>
</evidence>
<dbReference type="PANTHER" id="PTHR34848">
    <property type="match status" value="1"/>
</dbReference>
<evidence type="ECO:0000256" key="3">
    <source>
        <dbReference type="ARBA" id="ARBA00001522"/>
    </source>
</evidence>
<comment type="catalytic activity">
    <reaction evidence="3">
        <text>adenosylcob(III)inamide + GTP = adenosylcob(III)inamide phosphate + GDP + H(+)</text>
        <dbReference type="Rhea" id="RHEA:15765"/>
        <dbReference type="ChEBI" id="CHEBI:2480"/>
        <dbReference type="ChEBI" id="CHEBI:15378"/>
        <dbReference type="ChEBI" id="CHEBI:37565"/>
        <dbReference type="ChEBI" id="CHEBI:58189"/>
        <dbReference type="ChEBI" id="CHEBI:58502"/>
        <dbReference type="EC" id="2.7.1.156"/>
    </reaction>
</comment>
<dbReference type="NCBIfam" id="NF004469">
    <property type="entry name" value="PRK05800.1"/>
    <property type="match status" value="1"/>
</dbReference>
<protein>
    <recommendedName>
        <fullName evidence="16">Adenosylcobinamide kinase</fullName>
        <ecNumber evidence="8">2.7.1.156</ecNumber>
        <ecNumber evidence="9">2.7.7.62</ecNumber>
    </recommendedName>
    <alternativeName>
        <fullName evidence="17">Adenosylcobinamide-phosphate guanylyltransferase</fullName>
    </alternativeName>
</protein>
<dbReference type="Proteomes" id="UP001165283">
    <property type="component" value="Unassembled WGS sequence"/>
</dbReference>
<keyword evidence="20" id="KW-1185">Reference proteome</keyword>
<evidence type="ECO:0000256" key="11">
    <source>
        <dbReference type="ARBA" id="ARBA00022679"/>
    </source>
</evidence>
<evidence type="ECO:0000256" key="12">
    <source>
        <dbReference type="ARBA" id="ARBA00022741"/>
    </source>
</evidence>
<evidence type="ECO:0000256" key="15">
    <source>
        <dbReference type="ARBA" id="ARBA00023134"/>
    </source>
</evidence>
<dbReference type="RefSeq" id="WP_252440476.1">
    <property type="nucleotide sequence ID" value="NZ_JAGSOV010000039.1"/>
</dbReference>
<feature type="region of interest" description="Disordered" evidence="18">
    <location>
        <begin position="180"/>
        <end position="212"/>
    </location>
</feature>